<keyword evidence="5" id="KW-0653">Protein transport</keyword>
<evidence type="ECO:0000259" key="12">
    <source>
        <dbReference type="Pfam" id="PF21760"/>
    </source>
</evidence>
<reference evidence="14" key="1">
    <citation type="submission" date="2020-05" db="EMBL/GenBank/DDBJ databases">
        <authorList>
            <person name="Chiriac C."/>
            <person name="Salcher M."/>
            <person name="Ghai R."/>
            <person name="Kavagutti S V."/>
        </authorList>
    </citation>
    <scope>NUCLEOTIDE SEQUENCE</scope>
</reference>
<dbReference type="HAMAP" id="MF_01463_B">
    <property type="entry name" value="SecD_B"/>
    <property type="match status" value="1"/>
</dbReference>
<gene>
    <name evidence="14" type="ORF">UFOPK3547_00610</name>
</gene>
<feature type="domain" description="Protein export membrane protein SecD/SecF C-terminal" evidence="11">
    <location>
        <begin position="663"/>
        <end position="838"/>
    </location>
</feature>
<feature type="transmembrane region" description="Helical" evidence="10">
    <location>
        <begin position="781"/>
        <end position="804"/>
    </location>
</feature>
<accession>A0A6J5ZJ68</accession>
<dbReference type="PRINTS" id="PR01755">
    <property type="entry name" value="SECFTRNLCASE"/>
</dbReference>
<dbReference type="NCBIfam" id="TIGR00916">
    <property type="entry name" value="2A0604s01"/>
    <property type="match status" value="2"/>
</dbReference>
<feature type="transmembrane region" description="Helical" evidence="10">
    <location>
        <begin position="810"/>
        <end position="834"/>
    </location>
</feature>
<dbReference type="GO" id="GO:0005886">
    <property type="term" value="C:plasma membrane"/>
    <property type="evidence" value="ECO:0007669"/>
    <property type="project" value="UniProtKB-SubCell"/>
</dbReference>
<feature type="transmembrane region" description="Helical" evidence="10">
    <location>
        <begin position="707"/>
        <end position="728"/>
    </location>
</feature>
<dbReference type="Pfam" id="PF22599">
    <property type="entry name" value="SecDF_P1_head"/>
    <property type="match status" value="1"/>
</dbReference>
<feature type="region of interest" description="Disordered" evidence="9">
    <location>
        <begin position="866"/>
        <end position="959"/>
    </location>
</feature>
<evidence type="ECO:0000256" key="2">
    <source>
        <dbReference type="ARBA" id="ARBA00022448"/>
    </source>
</evidence>
<dbReference type="GO" id="GO:0006886">
    <property type="term" value="P:intracellular protein transport"/>
    <property type="evidence" value="ECO:0007669"/>
    <property type="project" value="InterPro"/>
</dbReference>
<keyword evidence="4 10" id="KW-0812">Transmembrane</keyword>
<dbReference type="Gene3D" id="3.30.1360.200">
    <property type="match status" value="1"/>
</dbReference>
<feature type="transmembrane region" description="Helical" evidence="10">
    <location>
        <begin position="506"/>
        <end position="530"/>
    </location>
</feature>
<feature type="transmembrane region" description="Helical" evidence="10">
    <location>
        <begin position="379"/>
        <end position="400"/>
    </location>
</feature>
<feature type="domain" description="SecDF P1 head subdomain" evidence="13">
    <location>
        <begin position="231"/>
        <end position="361"/>
    </location>
</feature>
<proteinExistence type="inferred from homology"/>
<dbReference type="Gene3D" id="3.30.70.3400">
    <property type="match status" value="1"/>
</dbReference>
<dbReference type="InterPro" id="IPR005665">
    <property type="entry name" value="SecF_bac"/>
</dbReference>
<keyword evidence="8 10" id="KW-0472">Membrane</keyword>
<dbReference type="GO" id="GO:0015450">
    <property type="term" value="F:protein-transporting ATPase activity"/>
    <property type="evidence" value="ECO:0007669"/>
    <property type="project" value="InterPro"/>
</dbReference>
<keyword evidence="6 10" id="KW-1133">Transmembrane helix</keyword>
<dbReference type="InterPro" id="IPR022645">
    <property type="entry name" value="SecD/SecF_bac"/>
</dbReference>
<dbReference type="Pfam" id="PF21760">
    <property type="entry name" value="SecD_1st"/>
    <property type="match status" value="1"/>
</dbReference>
<evidence type="ECO:0000259" key="11">
    <source>
        <dbReference type="Pfam" id="PF02355"/>
    </source>
</evidence>
<dbReference type="Pfam" id="PF07549">
    <property type="entry name" value="Sec_GG"/>
    <property type="match status" value="2"/>
</dbReference>
<dbReference type="PANTHER" id="PTHR30081">
    <property type="entry name" value="PROTEIN-EXPORT MEMBRANE PROTEIN SEC"/>
    <property type="match status" value="1"/>
</dbReference>
<feature type="transmembrane region" description="Helical" evidence="10">
    <location>
        <begin position="433"/>
        <end position="457"/>
    </location>
</feature>
<keyword evidence="3" id="KW-1003">Cell membrane</keyword>
<feature type="domain" description="Protein export membrane protein SecD/SecF C-terminal" evidence="11">
    <location>
        <begin position="364"/>
        <end position="533"/>
    </location>
</feature>
<dbReference type="NCBIfam" id="TIGR00966">
    <property type="entry name" value="transloc_SecF"/>
    <property type="match status" value="1"/>
</dbReference>
<evidence type="ECO:0000256" key="10">
    <source>
        <dbReference type="SAM" id="Phobius"/>
    </source>
</evidence>
<keyword evidence="2" id="KW-0813">Transport</keyword>
<evidence type="ECO:0000256" key="5">
    <source>
        <dbReference type="ARBA" id="ARBA00022927"/>
    </source>
</evidence>
<dbReference type="InterPro" id="IPR048634">
    <property type="entry name" value="SecD_SecF_C"/>
</dbReference>
<feature type="compositionally biased region" description="Basic and acidic residues" evidence="9">
    <location>
        <begin position="889"/>
        <end position="908"/>
    </location>
</feature>
<evidence type="ECO:0000256" key="9">
    <source>
        <dbReference type="SAM" id="MobiDB-lite"/>
    </source>
</evidence>
<dbReference type="EMBL" id="CAESAN010000038">
    <property type="protein sequence ID" value="CAB4341438.1"/>
    <property type="molecule type" value="Genomic_DNA"/>
</dbReference>
<dbReference type="Gene3D" id="1.20.1640.10">
    <property type="entry name" value="Multidrug efflux transporter AcrB transmembrane domain"/>
    <property type="match status" value="2"/>
</dbReference>
<feature type="compositionally biased region" description="Low complexity" evidence="9">
    <location>
        <begin position="909"/>
        <end position="931"/>
    </location>
</feature>
<protein>
    <submittedName>
        <fullName evidence="14">Unannotated protein</fullName>
    </submittedName>
</protein>
<dbReference type="InterPro" id="IPR005791">
    <property type="entry name" value="SecD"/>
</dbReference>
<feature type="transmembrane region" description="Helical" evidence="10">
    <location>
        <begin position="682"/>
        <end position="700"/>
    </location>
</feature>
<feature type="transmembrane region" description="Helical" evidence="10">
    <location>
        <begin position="478"/>
        <end position="500"/>
    </location>
</feature>
<comment type="subcellular location">
    <subcellularLocation>
        <location evidence="1">Cell membrane</location>
        <topology evidence="1">Multi-pass membrane protein</topology>
    </subcellularLocation>
</comment>
<feature type="domain" description="Protein translocase subunit SecDF P1" evidence="12">
    <location>
        <begin position="59"/>
        <end position="115"/>
    </location>
</feature>
<dbReference type="Pfam" id="PF02355">
    <property type="entry name" value="SecD_SecF_C"/>
    <property type="match status" value="2"/>
</dbReference>
<feature type="compositionally biased region" description="Basic residues" evidence="9">
    <location>
        <begin position="947"/>
        <end position="959"/>
    </location>
</feature>
<evidence type="ECO:0000256" key="1">
    <source>
        <dbReference type="ARBA" id="ARBA00004651"/>
    </source>
</evidence>
<evidence type="ECO:0000259" key="13">
    <source>
        <dbReference type="Pfam" id="PF22599"/>
    </source>
</evidence>
<organism evidence="14">
    <name type="scientific">freshwater metagenome</name>
    <dbReference type="NCBI Taxonomy" id="449393"/>
    <lineage>
        <taxon>unclassified sequences</taxon>
        <taxon>metagenomes</taxon>
        <taxon>ecological metagenomes</taxon>
    </lineage>
</organism>
<dbReference type="SUPFAM" id="SSF82866">
    <property type="entry name" value="Multidrug efflux transporter AcrB transmembrane domain"/>
    <property type="match status" value="2"/>
</dbReference>
<feature type="transmembrane region" description="Helical" evidence="10">
    <location>
        <begin position="564"/>
        <end position="585"/>
    </location>
</feature>
<evidence type="ECO:0000256" key="3">
    <source>
        <dbReference type="ARBA" id="ARBA00022475"/>
    </source>
</evidence>
<dbReference type="NCBIfam" id="TIGR01129">
    <property type="entry name" value="secD"/>
    <property type="match status" value="1"/>
</dbReference>
<dbReference type="InterPro" id="IPR054384">
    <property type="entry name" value="SecDF_P1_head"/>
</dbReference>
<dbReference type="HAMAP" id="MF_01464_B">
    <property type="entry name" value="SecF_B"/>
    <property type="match status" value="1"/>
</dbReference>
<evidence type="ECO:0000256" key="4">
    <source>
        <dbReference type="ARBA" id="ARBA00022692"/>
    </source>
</evidence>
<evidence type="ECO:0000256" key="6">
    <source>
        <dbReference type="ARBA" id="ARBA00022989"/>
    </source>
</evidence>
<feature type="transmembrane region" description="Helical" evidence="10">
    <location>
        <begin position="734"/>
        <end position="755"/>
    </location>
</feature>
<name>A0A6J5ZJ68_9ZZZZ</name>
<dbReference type="PANTHER" id="PTHR30081:SF1">
    <property type="entry name" value="PROTEIN TRANSLOCASE SUBUNIT SECD"/>
    <property type="match status" value="1"/>
</dbReference>
<evidence type="ECO:0000313" key="14">
    <source>
        <dbReference type="EMBL" id="CAB4341438.1"/>
    </source>
</evidence>
<evidence type="ECO:0000256" key="7">
    <source>
        <dbReference type="ARBA" id="ARBA00023010"/>
    </source>
</evidence>
<dbReference type="AlphaFoldDB" id="A0A6J5ZJ68"/>
<dbReference type="InterPro" id="IPR055344">
    <property type="entry name" value="SecD_SecF_C_bact"/>
</dbReference>
<dbReference type="InterPro" id="IPR022646">
    <property type="entry name" value="SecD/SecF_CS"/>
</dbReference>
<keyword evidence="7" id="KW-0811">Translocation</keyword>
<sequence>MTDRRRNLFILLFVAGLLVLSGLVIATKPTVLGLDLKGGVSLIYQAKPTKQSLVTGEAVDRTIDIMRKRVDTLGVAEPEIQRTGADQIDVSLPNVTNADQAAAQVGKTAQLYFYDWETNVLGPNCKPKPSDASVTGGASAGSGQGAISQYDAVLRASKCPKTDTGKETTTGAYYLVNNKTKTVLAGPQETKADLDAEITTNKIAQNADTSVEHVNQGTIVVQAEGATTGKNSDKYYVMKDAPALGGTDITNPKQSFANGTGGSGQPTVTFDFTDKGKAVWQQITRQIAQRGQDSFFGGDARSSFQHFAIVLDGKLISAPYIDFQQNPDGIDATNGSEISGGFTIKTAQELANLLKTGALPIKLDLISASSVSASLGKQALNQGAIAGLVGLLLVSIFLLIIYRILGLIAIGALGVYAVFLFAIVKLIPITLTLPGIAGLILTIGVAADANIVIFERVKEEVRLGRSIPVAISQGYRKGLSAIIDANVVTFMVAFILFMLATAGVKGFAFTLGVGTVVSFLTAVLLTQAVLGSLSRSKVIASPAMLGAHSTRQRFRWDFMGASKWFFSFSGAILLVGALAVGVNGLNLGIDFTSGTRVVAELPTSATEQQVRDTIAPLGLSKAKIQRLTGNEFKNQQAFQISTDTVEAGERASVEKALNAKFGQGTYSFETIGPTFGKTVADSAIIAIIASLIVISAYIALRFEWRYAVPVLVALMHDLLITAGVYALLGLEVTTATVAALLTILGYSLYDTIIVFDRVRENVPRMPRATFSQILNRSMSEVLMRSLATSLCTLLPILALLFFGGETLADFALALVVGVISGTYSSIFIATPVLMHWKEGEGVWRGRRARVAEANGGVVPAYATAAGGAATEVEPEAPKKPRGRLTAPEDPERAVSSDEFNEMVKDLHADAPSGSAAESAEEPPAASSGADALPEDLVLKDEPTKPPSSRRKRNKKQRGR</sequence>
<feature type="transmembrane region" description="Helical" evidence="10">
    <location>
        <begin position="407"/>
        <end position="427"/>
    </location>
</feature>
<evidence type="ECO:0000256" key="8">
    <source>
        <dbReference type="ARBA" id="ARBA00023136"/>
    </source>
</evidence>
<dbReference type="InterPro" id="IPR048631">
    <property type="entry name" value="SecD_1st"/>
</dbReference>
<dbReference type="InterPro" id="IPR022813">
    <property type="entry name" value="SecD/SecF_arch_bac"/>
</dbReference>